<feature type="domain" description="Acylphosphatase-like" evidence="7">
    <location>
        <begin position="3"/>
        <end position="90"/>
    </location>
</feature>
<dbReference type="EC" id="3.6.1.7" evidence="2 5"/>
<evidence type="ECO:0000256" key="1">
    <source>
        <dbReference type="ARBA" id="ARBA00005614"/>
    </source>
</evidence>
<organism evidence="8 9">
    <name type="scientific">Shewanella bicestrii</name>
    <dbReference type="NCBI Taxonomy" id="2018305"/>
    <lineage>
        <taxon>Bacteria</taxon>
        <taxon>Pseudomonadati</taxon>
        <taxon>Pseudomonadota</taxon>
        <taxon>Gammaproteobacteria</taxon>
        <taxon>Alteromonadales</taxon>
        <taxon>Shewanellaceae</taxon>
        <taxon>Shewanella</taxon>
    </lineage>
</organism>
<dbReference type="PANTHER" id="PTHR47268">
    <property type="entry name" value="ACYLPHOSPHATASE"/>
    <property type="match status" value="1"/>
</dbReference>
<keyword evidence="5 8" id="KW-0378">Hydrolase</keyword>
<evidence type="ECO:0000313" key="8">
    <source>
        <dbReference type="EMBL" id="ASK69064.1"/>
    </source>
</evidence>
<dbReference type="PROSITE" id="PS51160">
    <property type="entry name" value="ACYLPHOSPHATASE_3"/>
    <property type="match status" value="1"/>
</dbReference>
<name>A0A220ULE5_9GAMM</name>
<dbReference type="Gene3D" id="3.30.70.100">
    <property type="match status" value="1"/>
</dbReference>
<dbReference type="Proteomes" id="UP000198367">
    <property type="component" value="Chromosome"/>
</dbReference>
<dbReference type="InterPro" id="IPR036046">
    <property type="entry name" value="Acylphosphatase-like_dom_sf"/>
</dbReference>
<comment type="similarity">
    <text evidence="1 6">Belongs to the acylphosphatase family.</text>
</comment>
<evidence type="ECO:0000256" key="3">
    <source>
        <dbReference type="ARBA" id="ARBA00015991"/>
    </source>
</evidence>
<proteinExistence type="inferred from homology"/>
<dbReference type="InterPro" id="IPR001792">
    <property type="entry name" value="Acylphosphatase-like_dom"/>
</dbReference>
<evidence type="ECO:0000259" key="7">
    <source>
        <dbReference type="PROSITE" id="PS51160"/>
    </source>
</evidence>
<gene>
    <name evidence="8" type="ORF">CF168_09355</name>
</gene>
<dbReference type="Pfam" id="PF00708">
    <property type="entry name" value="Acylphosphatase"/>
    <property type="match status" value="1"/>
</dbReference>
<comment type="catalytic activity">
    <reaction evidence="4 5">
        <text>an acyl phosphate + H2O = a carboxylate + phosphate + H(+)</text>
        <dbReference type="Rhea" id="RHEA:14965"/>
        <dbReference type="ChEBI" id="CHEBI:15377"/>
        <dbReference type="ChEBI" id="CHEBI:15378"/>
        <dbReference type="ChEBI" id="CHEBI:29067"/>
        <dbReference type="ChEBI" id="CHEBI:43474"/>
        <dbReference type="ChEBI" id="CHEBI:59918"/>
        <dbReference type="EC" id="3.6.1.7"/>
    </reaction>
</comment>
<dbReference type="AlphaFoldDB" id="A0A220ULE5"/>
<accession>A0A220ULE5</accession>
<dbReference type="GO" id="GO:0003998">
    <property type="term" value="F:acylphosphatase activity"/>
    <property type="evidence" value="ECO:0007669"/>
    <property type="project" value="UniProtKB-EC"/>
</dbReference>
<feature type="active site" evidence="5">
    <location>
        <position position="36"/>
    </location>
</feature>
<dbReference type="KEGG" id="sbj:CF168_09355"/>
<evidence type="ECO:0000256" key="4">
    <source>
        <dbReference type="ARBA" id="ARBA00047645"/>
    </source>
</evidence>
<dbReference type="InterPro" id="IPR020456">
    <property type="entry name" value="Acylphosphatase"/>
</dbReference>
<sequence length="90" mass="9582">MKRVLIQLTGKVQGVGCRHATLTKARTLGVTGYVTNCADGSVEILAQGSDPAVDSLIAWCEVGVPCTDGLRVTVNEDQGDDIYLDFSIVR</sequence>
<evidence type="ECO:0000313" key="9">
    <source>
        <dbReference type="Proteomes" id="UP000198367"/>
    </source>
</evidence>
<dbReference type="SUPFAM" id="SSF54975">
    <property type="entry name" value="Acylphosphatase/BLUF domain-like"/>
    <property type="match status" value="1"/>
</dbReference>
<evidence type="ECO:0000256" key="2">
    <source>
        <dbReference type="ARBA" id="ARBA00012150"/>
    </source>
</evidence>
<dbReference type="EMBL" id="CP022358">
    <property type="protein sequence ID" value="ASK69064.1"/>
    <property type="molecule type" value="Genomic_DNA"/>
</dbReference>
<dbReference type="NCBIfam" id="NF011003">
    <property type="entry name" value="PRK14429.1"/>
    <property type="match status" value="1"/>
</dbReference>
<keyword evidence="9" id="KW-1185">Reference proteome</keyword>
<dbReference type="RefSeq" id="WP_011622502.1">
    <property type="nucleotide sequence ID" value="NZ_CP022358.1"/>
</dbReference>
<evidence type="ECO:0000256" key="5">
    <source>
        <dbReference type="PROSITE-ProRule" id="PRU00520"/>
    </source>
</evidence>
<reference evidence="8 9" key="1">
    <citation type="submission" date="2017-07" db="EMBL/GenBank/DDBJ databases">
        <title>Phenotypical and genomic characterization of a clinical isolate of Shewanella bicestrii sp. nov. producing an extended-spectrum beta-lactamase and a new oxacillinase variant.</title>
        <authorList>
            <person name="Jousset A.B."/>
            <person name="Bonnin R.A."/>
            <person name="Girlich D."/>
            <person name="Dabos L."/>
            <person name="Potron A."/>
            <person name="Dortet L."/>
            <person name="Glaser P."/>
            <person name="Naas T."/>
        </authorList>
    </citation>
    <scope>NUCLEOTIDE SEQUENCE [LARGE SCALE GENOMIC DNA]</scope>
    <source>
        <strain evidence="8 9">JAB-1</strain>
    </source>
</reference>
<evidence type="ECO:0000256" key="6">
    <source>
        <dbReference type="RuleBase" id="RU004168"/>
    </source>
</evidence>
<feature type="active site" evidence="5">
    <location>
        <position position="18"/>
    </location>
</feature>
<protein>
    <recommendedName>
        <fullName evidence="3 5">acylphosphatase</fullName>
        <ecNumber evidence="2 5">3.6.1.7</ecNumber>
    </recommendedName>
</protein>
<dbReference type="PANTHER" id="PTHR47268:SF4">
    <property type="entry name" value="ACYLPHOSPHATASE"/>
    <property type="match status" value="1"/>
</dbReference>